<protein>
    <recommendedName>
        <fullName evidence="4">5-formyltetrahydrofolate cyclo-ligase</fullName>
        <ecNumber evidence="4">6.3.3.2</ecNumber>
    </recommendedName>
</protein>
<evidence type="ECO:0000256" key="1">
    <source>
        <dbReference type="ARBA" id="ARBA00010638"/>
    </source>
</evidence>
<accession>A0ABZ0V3W7</accession>
<keyword evidence="4" id="KW-0460">Magnesium</keyword>
<dbReference type="Gene3D" id="3.40.50.10420">
    <property type="entry name" value="NagB/RpiA/CoA transferase-like"/>
    <property type="match status" value="1"/>
</dbReference>
<evidence type="ECO:0000256" key="4">
    <source>
        <dbReference type="RuleBase" id="RU361279"/>
    </source>
</evidence>
<keyword evidence="5" id="KW-0614">Plasmid</keyword>
<dbReference type="InterPro" id="IPR002698">
    <property type="entry name" value="FTHF_cligase"/>
</dbReference>
<dbReference type="InterPro" id="IPR024185">
    <property type="entry name" value="FTHF_cligase-like_sf"/>
</dbReference>
<geneLocation type="plasmid" evidence="5 6">
    <name>unnamed02</name>
</geneLocation>
<name>A0ABZ0V3W7_9RHOB</name>
<evidence type="ECO:0000313" key="6">
    <source>
        <dbReference type="Proteomes" id="UP001326567"/>
    </source>
</evidence>
<dbReference type="InterPro" id="IPR037171">
    <property type="entry name" value="NagB/RpiA_transferase-like"/>
</dbReference>
<evidence type="ECO:0000256" key="2">
    <source>
        <dbReference type="ARBA" id="ARBA00022741"/>
    </source>
</evidence>
<evidence type="ECO:0000313" key="5">
    <source>
        <dbReference type="EMBL" id="WPZ23558.1"/>
    </source>
</evidence>
<comment type="catalytic activity">
    <reaction evidence="4">
        <text>(6S)-5-formyl-5,6,7,8-tetrahydrofolate + ATP = (6R)-5,10-methenyltetrahydrofolate + ADP + phosphate</text>
        <dbReference type="Rhea" id="RHEA:10488"/>
        <dbReference type="ChEBI" id="CHEBI:30616"/>
        <dbReference type="ChEBI" id="CHEBI:43474"/>
        <dbReference type="ChEBI" id="CHEBI:57455"/>
        <dbReference type="ChEBI" id="CHEBI:57457"/>
        <dbReference type="ChEBI" id="CHEBI:456216"/>
        <dbReference type="EC" id="6.3.3.2"/>
    </reaction>
</comment>
<reference evidence="5 6" key="1">
    <citation type="submission" date="2023-11" db="EMBL/GenBank/DDBJ databases">
        <title>From the Deep-Sea to the Surface: Bacterial Genomes Isolated from the Moytirra Hydrothermal Vent Plume.</title>
        <authorList>
            <person name="Major S.R."/>
        </authorList>
    </citation>
    <scope>NUCLEOTIDE SEQUENCE [LARGE SCALE GENOMIC DNA]</scope>
    <source>
        <strain evidence="5 6">OXR-9</strain>
        <plasmid evidence="5 6">unnamed02</plasmid>
    </source>
</reference>
<keyword evidence="3 4" id="KW-0067">ATP-binding</keyword>
<keyword evidence="4" id="KW-0479">Metal-binding</keyword>
<evidence type="ECO:0000256" key="3">
    <source>
        <dbReference type="ARBA" id="ARBA00022840"/>
    </source>
</evidence>
<dbReference type="SUPFAM" id="SSF100950">
    <property type="entry name" value="NagB/RpiA/CoA transferase-like"/>
    <property type="match status" value="1"/>
</dbReference>
<keyword evidence="6" id="KW-1185">Reference proteome</keyword>
<dbReference type="PANTHER" id="PTHR23407:SF1">
    <property type="entry name" value="5-FORMYLTETRAHYDROFOLATE CYCLO-LIGASE"/>
    <property type="match status" value="1"/>
</dbReference>
<dbReference type="Proteomes" id="UP001326567">
    <property type="component" value="Plasmid unnamed02"/>
</dbReference>
<gene>
    <name evidence="5" type="ORF">T7987_17790</name>
</gene>
<dbReference type="NCBIfam" id="TIGR02727">
    <property type="entry name" value="MTHFS_bact"/>
    <property type="match status" value="1"/>
</dbReference>
<keyword evidence="5" id="KW-0436">Ligase</keyword>
<comment type="cofactor">
    <cofactor evidence="4">
        <name>Mg(2+)</name>
        <dbReference type="ChEBI" id="CHEBI:18420"/>
    </cofactor>
</comment>
<keyword evidence="2 4" id="KW-0547">Nucleotide-binding</keyword>
<comment type="similarity">
    <text evidence="1 4">Belongs to the 5-formyltetrahydrofolate cyclo-ligase family.</text>
</comment>
<dbReference type="Pfam" id="PF01812">
    <property type="entry name" value="5-FTHF_cyc-lig"/>
    <property type="match status" value="1"/>
</dbReference>
<dbReference type="GO" id="GO:0030272">
    <property type="term" value="F:5-formyltetrahydrofolate cyclo-ligase activity"/>
    <property type="evidence" value="ECO:0007669"/>
    <property type="project" value="UniProtKB-EC"/>
</dbReference>
<sequence>MEDDDIGGAEPCLAHLLVDGHPVDPETLRDVARFRTAERARLMKARQKLSVAEHAAASAKLTAMLETRVSPQQGMRIAVYWPIRAEPDLRDWMAKAHTAGAAILFPVVTEQHAPLSFRSWQPGCAMRRGAWNIPVPASGAEAVPDVVISPLLGVDETCFRLGSGGGYYDRTLAQLNPLPKVIGVGFPHCLMPTIFPMPWDIPMDSVILSDGTVFDRP</sequence>
<dbReference type="PANTHER" id="PTHR23407">
    <property type="entry name" value="ATPASE INHIBITOR/5-FORMYLTETRAHYDROFOLATE CYCLO-LIGASE"/>
    <property type="match status" value="1"/>
</dbReference>
<organism evidence="5 6">
    <name type="scientific">Sulfitobacter faviae</name>
    <dbReference type="NCBI Taxonomy" id="1775881"/>
    <lineage>
        <taxon>Bacteria</taxon>
        <taxon>Pseudomonadati</taxon>
        <taxon>Pseudomonadota</taxon>
        <taxon>Alphaproteobacteria</taxon>
        <taxon>Rhodobacterales</taxon>
        <taxon>Roseobacteraceae</taxon>
        <taxon>Sulfitobacter</taxon>
    </lineage>
</organism>
<dbReference type="EC" id="6.3.3.2" evidence="4"/>
<dbReference type="RefSeq" id="WP_322329925.1">
    <property type="nucleotide sequence ID" value="NZ_CP139727.1"/>
</dbReference>
<proteinExistence type="inferred from homology"/>
<dbReference type="EMBL" id="CP139727">
    <property type="protein sequence ID" value="WPZ23558.1"/>
    <property type="molecule type" value="Genomic_DNA"/>
</dbReference>